<keyword evidence="3" id="KW-1185">Reference proteome</keyword>
<evidence type="ECO:0000313" key="3">
    <source>
        <dbReference type="Proteomes" id="UP000323708"/>
    </source>
</evidence>
<evidence type="ECO:0000259" key="1">
    <source>
        <dbReference type="PROSITE" id="PS50943"/>
    </source>
</evidence>
<sequence length="125" mass="14283">MPIVYYIVHMTFGEYIREHREALKSVDRRFSVRQVAQRIGVEPAYLSKIERGDVAPPSEAKIRALAEELGEDSDVLLAMAGKVSSDLQEIIRKRPQLFAELIRQLKSAPDHALLRIARDVRDGDW</sequence>
<dbReference type="PROSITE" id="PS50943">
    <property type="entry name" value="HTH_CROC1"/>
    <property type="match status" value="1"/>
</dbReference>
<dbReference type="CDD" id="cd00093">
    <property type="entry name" value="HTH_XRE"/>
    <property type="match status" value="1"/>
</dbReference>
<accession>A0A5B0X063</accession>
<proteinExistence type="predicted"/>
<gene>
    <name evidence="2" type="ORF">F0M18_08585</name>
</gene>
<reference evidence="2 3" key="1">
    <citation type="submission" date="2019-09" db="EMBL/GenBank/DDBJ databases">
        <authorList>
            <person name="Chen X.-Y."/>
        </authorList>
    </citation>
    <scope>NUCLEOTIDE SEQUENCE [LARGE SCALE GENOMIC DNA]</scope>
    <source>
        <strain evidence="2 3">NY5</strain>
    </source>
</reference>
<dbReference type="Pfam" id="PF13560">
    <property type="entry name" value="HTH_31"/>
    <property type="match status" value="1"/>
</dbReference>
<dbReference type="SUPFAM" id="SSF47413">
    <property type="entry name" value="lambda repressor-like DNA-binding domains"/>
    <property type="match status" value="1"/>
</dbReference>
<dbReference type="InterPro" id="IPR001387">
    <property type="entry name" value="Cro/C1-type_HTH"/>
</dbReference>
<evidence type="ECO:0000313" key="2">
    <source>
        <dbReference type="EMBL" id="KAA1192703.1"/>
    </source>
</evidence>
<dbReference type="InterPro" id="IPR010982">
    <property type="entry name" value="Lambda_DNA-bd_dom_sf"/>
</dbReference>
<protein>
    <submittedName>
        <fullName evidence="2">Helix-turn-helix domain-containing protein</fullName>
    </submittedName>
</protein>
<dbReference type="SMART" id="SM00530">
    <property type="entry name" value="HTH_XRE"/>
    <property type="match status" value="1"/>
</dbReference>
<feature type="domain" description="HTH cro/C1-type" evidence="1">
    <location>
        <begin position="16"/>
        <end position="76"/>
    </location>
</feature>
<name>A0A5B0X063_9GAMM</name>
<dbReference type="GO" id="GO:0003677">
    <property type="term" value="F:DNA binding"/>
    <property type="evidence" value="ECO:0007669"/>
    <property type="project" value="InterPro"/>
</dbReference>
<dbReference type="AlphaFoldDB" id="A0A5B0X063"/>
<dbReference type="EMBL" id="VTUX01000003">
    <property type="protein sequence ID" value="KAA1192703.1"/>
    <property type="molecule type" value="Genomic_DNA"/>
</dbReference>
<dbReference type="Gene3D" id="1.10.260.40">
    <property type="entry name" value="lambda repressor-like DNA-binding domains"/>
    <property type="match status" value="1"/>
</dbReference>
<comment type="caution">
    <text evidence="2">The sequence shown here is derived from an EMBL/GenBank/DDBJ whole genome shotgun (WGS) entry which is preliminary data.</text>
</comment>
<organism evidence="2 3">
    <name type="scientific">Pseudohalioglobus sediminis</name>
    <dbReference type="NCBI Taxonomy" id="2606449"/>
    <lineage>
        <taxon>Bacteria</taxon>
        <taxon>Pseudomonadati</taxon>
        <taxon>Pseudomonadota</taxon>
        <taxon>Gammaproteobacteria</taxon>
        <taxon>Cellvibrionales</taxon>
        <taxon>Halieaceae</taxon>
        <taxon>Pseudohalioglobus</taxon>
    </lineage>
</organism>
<dbReference type="Proteomes" id="UP000323708">
    <property type="component" value="Unassembled WGS sequence"/>
</dbReference>